<keyword evidence="2 5" id="KW-0812">Transmembrane</keyword>
<dbReference type="Pfam" id="PF04138">
    <property type="entry name" value="GtrA_DPMS_TM"/>
    <property type="match status" value="1"/>
</dbReference>
<keyword evidence="4 5" id="KW-0472">Membrane</keyword>
<dbReference type="EMBL" id="JNHI01000010">
    <property type="protein sequence ID" value="KDS31067.1"/>
    <property type="molecule type" value="Genomic_DNA"/>
</dbReference>
<reference evidence="7 8" key="1">
    <citation type="submission" date="2014-04" db="EMBL/GenBank/DDBJ databases">
        <authorList>
            <person name="Sears C."/>
            <person name="Carroll K."/>
            <person name="Sack B.R."/>
            <person name="Qadri F."/>
            <person name="Myers L.L."/>
            <person name="Chung G.-T."/>
            <person name="Escheverria P."/>
            <person name="Fraser C.M."/>
            <person name="Sadzewicz L."/>
            <person name="Shefchek K.A."/>
            <person name="Tallon L."/>
            <person name="Das S.P."/>
            <person name="Daugherty S."/>
            <person name="Mongodin E.F."/>
        </authorList>
    </citation>
    <scope>NUCLEOTIDE SEQUENCE [LARGE SCALE GENOMIC DNA]</scope>
    <source>
        <strain evidence="8">3775 SL(B) 10 (iv)</strain>
    </source>
</reference>
<feature type="transmembrane region" description="Helical" evidence="5">
    <location>
        <begin position="84"/>
        <end position="101"/>
    </location>
</feature>
<evidence type="ECO:0000256" key="4">
    <source>
        <dbReference type="ARBA" id="ARBA00023136"/>
    </source>
</evidence>
<dbReference type="Proteomes" id="UP000028134">
    <property type="component" value="Unassembled WGS sequence"/>
</dbReference>
<evidence type="ECO:0000256" key="1">
    <source>
        <dbReference type="ARBA" id="ARBA00004141"/>
    </source>
</evidence>
<name>A0A078RAS3_PHOVU</name>
<sequence length="108" mass="12608">MLVIWIVMSYFSFKGKYIVANIMAYLIAQTHNFIWSKYWIFPSSNPQNSLWQQIMLFCTAFGIAYGIQLLFVILMIEAIGIKEFTAQFIGIIIYGAVNFMVNNRITFR</sequence>
<accession>A0A078RAS3</accession>
<dbReference type="GO" id="GO:0016020">
    <property type="term" value="C:membrane"/>
    <property type="evidence" value="ECO:0007669"/>
    <property type="project" value="UniProtKB-SubCell"/>
</dbReference>
<evidence type="ECO:0000313" key="8">
    <source>
        <dbReference type="Proteomes" id="UP000028134"/>
    </source>
</evidence>
<evidence type="ECO:0000256" key="3">
    <source>
        <dbReference type="ARBA" id="ARBA00022989"/>
    </source>
</evidence>
<keyword evidence="3 5" id="KW-1133">Transmembrane helix</keyword>
<feature type="transmembrane region" description="Helical" evidence="5">
    <location>
        <begin position="56"/>
        <end position="78"/>
    </location>
</feature>
<dbReference type="AlphaFoldDB" id="A0A078RAS3"/>
<evidence type="ECO:0000256" key="2">
    <source>
        <dbReference type="ARBA" id="ARBA00022692"/>
    </source>
</evidence>
<proteinExistence type="predicted"/>
<comment type="caution">
    <text evidence="7">The sequence shown here is derived from an EMBL/GenBank/DDBJ whole genome shotgun (WGS) entry which is preliminary data.</text>
</comment>
<dbReference type="InterPro" id="IPR007267">
    <property type="entry name" value="GtrA_DPMS_TM"/>
</dbReference>
<evidence type="ECO:0000259" key="6">
    <source>
        <dbReference type="Pfam" id="PF04138"/>
    </source>
</evidence>
<dbReference type="GO" id="GO:0000271">
    <property type="term" value="P:polysaccharide biosynthetic process"/>
    <property type="evidence" value="ECO:0007669"/>
    <property type="project" value="InterPro"/>
</dbReference>
<evidence type="ECO:0000313" key="7">
    <source>
        <dbReference type="EMBL" id="KDS31067.1"/>
    </source>
</evidence>
<feature type="domain" description="GtrA/DPMS transmembrane" evidence="6">
    <location>
        <begin position="3"/>
        <end position="107"/>
    </location>
</feature>
<evidence type="ECO:0000256" key="5">
    <source>
        <dbReference type="SAM" id="Phobius"/>
    </source>
</evidence>
<organism evidence="7 8">
    <name type="scientific">Phocaeicola vulgatus str. 3775 SL</name>
    <name type="common">B</name>
    <name type="synonym">iv</name>
    <dbReference type="NCBI Taxonomy" id="1339350"/>
    <lineage>
        <taxon>Bacteria</taxon>
        <taxon>Pseudomonadati</taxon>
        <taxon>Bacteroidota</taxon>
        <taxon>Bacteroidia</taxon>
        <taxon>Bacteroidales</taxon>
        <taxon>Bacteroidaceae</taxon>
        <taxon>Phocaeicola</taxon>
    </lineage>
</organism>
<protein>
    <submittedName>
        <fullName evidence="7">GtrA-like family protein</fullName>
    </submittedName>
</protein>
<comment type="subcellular location">
    <subcellularLocation>
        <location evidence="1">Membrane</location>
        <topology evidence="1">Multi-pass membrane protein</topology>
    </subcellularLocation>
</comment>
<gene>
    <name evidence="7" type="ORF">M097_2265</name>
</gene>
<dbReference type="PATRIC" id="fig|1339350.3.peg.2168"/>
<feature type="transmembrane region" description="Helical" evidence="5">
    <location>
        <begin position="17"/>
        <end position="35"/>
    </location>
</feature>